<organism evidence="1 2">
    <name type="scientific">Candidatus Defluviibacterium haderslevense</name>
    <dbReference type="NCBI Taxonomy" id="2981993"/>
    <lineage>
        <taxon>Bacteria</taxon>
        <taxon>Pseudomonadati</taxon>
        <taxon>Bacteroidota</taxon>
        <taxon>Saprospiria</taxon>
        <taxon>Saprospirales</taxon>
        <taxon>Saprospiraceae</taxon>
        <taxon>Candidatus Defluviibacterium</taxon>
    </lineage>
</organism>
<proteinExistence type="predicted"/>
<accession>A0A9D7SA50</accession>
<dbReference type="Proteomes" id="UP000808349">
    <property type="component" value="Unassembled WGS sequence"/>
</dbReference>
<dbReference type="AlphaFoldDB" id="A0A9D7SA50"/>
<reference evidence="1 2" key="1">
    <citation type="submission" date="2020-10" db="EMBL/GenBank/DDBJ databases">
        <title>Connecting structure to function with the recovery of over 1000 high-quality activated sludge metagenome-assembled genomes encoding full-length rRNA genes using long-read sequencing.</title>
        <authorList>
            <person name="Singleton C.M."/>
            <person name="Petriglieri F."/>
            <person name="Kristensen J.M."/>
            <person name="Kirkegaard R.H."/>
            <person name="Michaelsen T.Y."/>
            <person name="Andersen M.H."/>
            <person name="Karst S.M."/>
            <person name="Dueholm M.S."/>
            <person name="Nielsen P.H."/>
            <person name="Albertsen M."/>
        </authorList>
    </citation>
    <scope>NUCLEOTIDE SEQUENCE [LARGE SCALE GENOMIC DNA]</scope>
    <source>
        <strain evidence="1">Ribe_18-Q3-R11-54_BAT3C.373</strain>
    </source>
</reference>
<comment type="caution">
    <text evidence="1">The sequence shown here is derived from an EMBL/GenBank/DDBJ whole genome shotgun (WGS) entry which is preliminary data.</text>
</comment>
<gene>
    <name evidence="1" type="ORF">IPO85_15125</name>
</gene>
<evidence type="ECO:0000313" key="1">
    <source>
        <dbReference type="EMBL" id="MBK9718817.1"/>
    </source>
</evidence>
<name>A0A9D7SA50_9BACT</name>
<protein>
    <submittedName>
        <fullName evidence="1">Uncharacterized protein</fullName>
    </submittedName>
</protein>
<evidence type="ECO:0000313" key="2">
    <source>
        <dbReference type="Proteomes" id="UP000808349"/>
    </source>
</evidence>
<sequence length="69" mass="7475">MKSESIGLITFEKLMGEGKSDITKGINGILGLSSSIKANLKTAFPSFAPKIGNIGDMKDLNEIKQKYQK</sequence>
<dbReference type="EMBL" id="JADKFW010000013">
    <property type="protein sequence ID" value="MBK9718817.1"/>
    <property type="molecule type" value="Genomic_DNA"/>
</dbReference>